<dbReference type="EMBL" id="BJWL01000005">
    <property type="protein sequence ID" value="GFY87342.1"/>
    <property type="molecule type" value="Genomic_DNA"/>
</dbReference>
<feature type="region of interest" description="Disordered" evidence="1">
    <location>
        <begin position="246"/>
        <end position="266"/>
    </location>
</feature>
<accession>A0A7J0EM05</accession>
<keyword evidence="3" id="KW-1185">Reference proteome</keyword>
<dbReference type="Proteomes" id="UP000585474">
    <property type="component" value="Unassembled WGS sequence"/>
</dbReference>
<name>A0A7J0EM05_9ERIC</name>
<evidence type="ECO:0000256" key="1">
    <source>
        <dbReference type="SAM" id="MobiDB-lite"/>
    </source>
</evidence>
<sequence length="266" mass="29436">MPPKLMKFQDLDEQVQKRRKALAPALVAPSSCSSPRPQKDKRHATDVGTSHERRQLGRRVTIVDTTQEHDTCITLAQAVKLPRDVAELSAKDEVTTCNFTVMQNIQVSKLGWFVAFCYLGHLGELKKRDKELVNQRVVLVKEHVTSTEVIVIAMEEVTANYAELDKKNGEVVKLQKLAKALFTSGTLIAARTGLVQNTPGSSAWVVVKPPIAFPDLPKPYSPILLPGFDEEKYDNRPPKEDEIVKGGAEVAEDGEKKEQEVGSIVA</sequence>
<evidence type="ECO:0000313" key="2">
    <source>
        <dbReference type="EMBL" id="GFY87342.1"/>
    </source>
</evidence>
<gene>
    <name evidence="2" type="ORF">Acr_05g0009810</name>
</gene>
<organism evidence="2 3">
    <name type="scientific">Actinidia rufa</name>
    <dbReference type="NCBI Taxonomy" id="165716"/>
    <lineage>
        <taxon>Eukaryota</taxon>
        <taxon>Viridiplantae</taxon>
        <taxon>Streptophyta</taxon>
        <taxon>Embryophyta</taxon>
        <taxon>Tracheophyta</taxon>
        <taxon>Spermatophyta</taxon>
        <taxon>Magnoliopsida</taxon>
        <taxon>eudicotyledons</taxon>
        <taxon>Gunneridae</taxon>
        <taxon>Pentapetalae</taxon>
        <taxon>asterids</taxon>
        <taxon>Ericales</taxon>
        <taxon>Actinidiaceae</taxon>
        <taxon>Actinidia</taxon>
    </lineage>
</organism>
<dbReference type="AlphaFoldDB" id="A0A7J0EM05"/>
<evidence type="ECO:0000313" key="3">
    <source>
        <dbReference type="Proteomes" id="UP000585474"/>
    </source>
</evidence>
<proteinExistence type="predicted"/>
<reference evidence="2 3" key="1">
    <citation type="submission" date="2019-07" db="EMBL/GenBank/DDBJ databases">
        <title>De Novo Assembly of kiwifruit Actinidia rufa.</title>
        <authorList>
            <person name="Sugita-Konishi S."/>
            <person name="Sato K."/>
            <person name="Mori E."/>
            <person name="Abe Y."/>
            <person name="Kisaki G."/>
            <person name="Hamano K."/>
            <person name="Suezawa K."/>
            <person name="Otani M."/>
            <person name="Fukuda T."/>
            <person name="Manabe T."/>
            <person name="Gomi K."/>
            <person name="Tabuchi M."/>
            <person name="Akimitsu K."/>
            <person name="Kataoka I."/>
        </authorList>
    </citation>
    <scope>NUCLEOTIDE SEQUENCE [LARGE SCALE GENOMIC DNA]</scope>
    <source>
        <strain evidence="3">cv. Fuchu</strain>
    </source>
</reference>
<comment type="caution">
    <text evidence="2">The sequence shown here is derived from an EMBL/GenBank/DDBJ whole genome shotgun (WGS) entry which is preliminary data.</text>
</comment>
<feature type="region of interest" description="Disordered" evidence="1">
    <location>
        <begin position="19"/>
        <end position="53"/>
    </location>
</feature>
<feature type="compositionally biased region" description="Basic and acidic residues" evidence="1">
    <location>
        <begin position="43"/>
        <end position="53"/>
    </location>
</feature>
<protein>
    <submittedName>
        <fullName evidence="2">Uncharacterized protein</fullName>
    </submittedName>
</protein>